<dbReference type="AlphaFoldDB" id="A0A0J7JUI4"/>
<dbReference type="OrthoDB" id="10250354at2759"/>
<protein>
    <submittedName>
        <fullName evidence="2">Domain containing protein</fullName>
    </submittedName>
</protein>
<feature type="compositionally biased region" description="Basic residues" evidence="1">
    <location>
        <begin position="20"/>
        <end position="31"/>
    </location>
</feature>
<dbReference type="STRING" id="67767.A0A0J7JUI4"/>
<evidence type="ECO:0000256" key="1">
    <source>
        <dbReference type="SAM" id="MobiDB-lite"/>
    </source>
</evidence>
<dbReference type="Proteomes" id="UP000036403">
    <property type="component" value="Unassembled WGS sequence"/>
</dbReference>
<accession>A0A0J7JUI4</accession>
<keyword evidence="3" id="KW-1185">Reference proteome</keyword>
<gene>
    <name evidence="2" type="ORF">RF55_25400</name>
</gene>
<proteinExistence type="predicted"/>
<dbReference type="EMBL" id="LBMM01032260">
    <property type="protein sequence ID" value="KMQ81734.1"/>
    <property type="molecule type" value="Genomic_DNA"/>
</dbReference>
<comment type="caution">
    <text evidence="2">The sequence shown here is derived from an EMBL/GenBank/DDBJ whole genome shotgun (WGS) entry which is preliminary data.</text>
</comment>
<dbReference type="PaxDb" id="67767-A0A0J7JUI4"/>
<feature type="region of interest" description="Disordered" evidence="1">
    <location>
        <begin position="67"/>
        <end position="99"/>
    </location>
</feature>
<evidence type="ECO:0000313" key="2">
    <source>
        <dbReference type="EMBL" id="KMQ81734.1"/>
    </source>
</evidence>
<feature type="compositionally biased region" description="Acidic residues" evidence="1">
    <location>
        <begin position="1"/>
        <end position="13"/>
    </location>
</feature>
<name>A0A0J7JUI4_LASNI</name>
<feature type="region of interest" description="Disordered" evidence="1">
    <location>
        <begin position="1"/>
        <end position="51"/>
    </location>
</feature>
<organism evidence="2 3">
    <name type="scientific">Lasius niger</name>
    <name type="common">Black garden ant</name>
    <dbReference type="NCBI Taxonomy" id="67767"/>
    <lineage>
        <taxon>Eukaryota</taxon>
        <taxon>Metazoa</taxon>
        <taxon>Ecdysozoa</taxon>
        <taxon>Arthropoda</taxon>
        <taxon>Hexapoda</taxon>
        <taxon>Insecta</taxon>
        <taxon>Pterygota</taxon>
        <taxon>Neoptera</taxon>
        <taxon>Endopterygota</taxon>
        <taxon>Hymenoptera</taxon>
        <taxon>Apocrita</taxon>
        <taxon>Aculeata</taxon>
        <taxon>Formicoidea</taxon>
        <taxon>Formicidae</taxon>
        <taxon>Formicinae</taxon>
        <taxon>Lasius</taxon>
        <taxon>Lasius</taxon>
    </lineage>
</organism>
<sequence>MHSQIEEESDSDDVYDRRARDHKHHGSRRHRTPEDSHPGNISRYHVDGGRAKLQSRYSGRLETETDPFRYYSTSGGIPVMESRPPMPAREGNYSAPGMKFSNVKRSKAYGYDDVRYSNYSDRPCREGHTAYA</sequence>
<reference evidence="2 3" key="1">
    <citation type="submission" date="2015-04" db="EMBL/GenBank/DDBJ databases">
        <title>Lasius niger genome sequencing.</title>
        <authorList>
            <person name="Konorov E.A."/>
            <person name="Nikitin M.A."/>
            <person name="Kirill M.V."/>
            <person name="Chang P."/>
        </authorList>
    </citation>
    <scope>NUCLEOTIDE SEQUENCE [LARGE SCALE GENOMIC DNA]</scope>
    <source>
        <tissue evidence="2">Whole</tissue>
    </source>
</reference>
<evidence type="ECO:0000313" key="3">
    <source>
        <dbReference type="Proteomes" id="UP000036403"/>
    </source>
</evidence>